<dbReference type="RefSeq" id="WP_335737024.1">
    <property type="nucleotide sequence ID" value="NZ_JALAAR010000014.1"/>
</dbReference>
<protein>
    <submittedName>
        <fullName evidence="1">Uncharacterized protein</fullName>
    </submittedName>
</protein>
<sequence>MYRFLSDAINLKAVFGSYSTVEALKVKSYIELVLLRLKIPSKTLLEHMQQEGIALSDFVTAPATTADWAALSETVIRSHLRATFLCPDKLHAALAALSLAQQVEIRDLLLVVSSYLRLPSETLLRRMEEEGLTLDKLGVSTAATDKVAQVRQKLNALARQEPAGQGVTDTDSLASVKQRISELKKHSNDTEQQPPVPQNVVSLTGAVGKLKASM</sequence>
<proteinExistence type="predicted"/>
<organism evidence="1 2">
    <name type="scientific">Rheinheimera muenzenbergensis</name>
    <dbReference type="NCBI Taxonomy" id="1193628"/>
    <lineage>
        <taxon>Bacteria</taxon>
        <taxon>Pseudomonadati</taxon>
        <taxon>Pseudomonadota</taxon>
        <taxon>Gammaproteobacteria</taxon>
        <taxon>Chromatiales</taxon>
        <taxon>Chromatiaceae</taxon>
        <taxon>Rheinheimera</taxon>
    </lineage>
</organism>
<name>A0ABU8CAE0_9GAMM</name>
<dbReference type="Proteomes" id="UP001375382">
    <property type="component" value="Unassembled WGS sequence"/>
</dbReference>
<evidence type="ECO:0000313" key="2">
    <source>
        <dbReference type="Proteomes" id="UP001375382"/>
    </source>
</evidence>
<keyword evidence="2" id="KW-1185">Reference proteome</keyword>
<evidence type="ECO:0000313" key="1">
    <source>
        <dbReference type="EMBL" id="MEH8018621.1"/>
    </source>
</evidence>
<gene>
    <name evidence="1" type="ORF">MN202_15360</name>
</gene>
<dbReference type="EMBL" id="JALAAR010000014">
    <property type="protein sequence ID" value="MEH8018621.1"/>
    <property type="molecule type" value="Genomic_DNA"/>
</dbReference>
<accession>A0ABU8CAE0</accession>
<reference evidence="1 2" key="1">
    <citation type="journal article" date="2023" name="Ecotoxicol. Environ. Saf.">
        <title>Mercury remediation potential of mercury-resistant strain Rheinheimera metallidurans sp. nov. isolated from a municipal waste dumping site.</title>
        <authorList>
            <person name="Yadav V."/>
            <person name="Manjhi A."/>
            <person name="Vadakedath N."/>
        </authorList>
    </citation>
    <scope>NUCLEOTIDE SEQUENCE [LARGE SCALE GENOMIC DNA]</scope>
    <source>
        <strain evidence="1 2">E-49</strain>
    </source>
</reference>
<comment type="caution">
    <text evidence="1">The sequence shown here is derived from an EMBL/GenBank/DDBJ whole genome shotgun (WGS) entry which is preliminary data.</text>
</comment>